<dbReference type="InterPro" id="IPR045338">
    <property type="entry name" value="DUF6535"/>
</dbReference>
<feature type="transmembrane region" description="Helical" evidence="1">
    <location>
        <begin position="74"/>
        <end position="94"/>
    </location>
</feature>
<protein>
    <recommendedName>
        <fullName evidence="2">DUF6535 domain-containing protein</fullName>
    </recommendedName>
</protein>
<name>A0AAW0FIX5_9APHY</name>
<dbReference type="Proteomes" id="UP001385951">
    <property type="component" value="Unassembled WGS sequence"/>
</dbReference>
<evidence type="ECO:0000313" key="4">
    <source>
        <dbReference type="Proteomes" id="UP001385951"/>
    </source>
</evidence>
<proteinExistence type="predicted"/>
<keyword evidence="4" id="KW-1185">Reference proteome</keyword>
<keyword evidence="1" id="KW-0812">Transmembrane</keyword>
<sequence>MSIFSRNPPGQVKKMDVMEQDAMTFHLRPKPKKYSEVVQCVLAEPDHTGWGKILDCIRKYDEDRMADVKEDIDALLTLAGLFSAVMTTFVIDAYTRLMRDQDTANLTNGLSNSILPSNIPSQSPTTSSPATTRINVLWSCSLILSLVTASLGVYTKQCIHSYMSLEHRSPLVQLRVRFFCDDGLATFKVWEMAALLPVLMQISILLFLIGFAEFIIGLSPIAGWARTGIMIA</sequence>
<comment type="caution">
    <text evidence="3">The sequence shown here is derived from an EMBL/GenBank/DDBJ whole genome shotgun (WGS) entry which is preliminary data.</text>
</comment>
<gene>
    <name evidence="3" type="ORF">QCA50_018907</name>
</gene>
<evidence type="ECO:0000259" key="2">
    <source>
        <dbReference type="Pfam" id="PF20153"/>
    </source>
</evidence>
<dbReference type="EMBL" id="JASBNA010000077">
    <property type="protein sequence ID" value="KAK7678114.1"/>
    <property type="molecule type" value="Genomic_DNA"/>
</dbReference>
<accession>A0AAW0FIX5</accession>
<keyword evidence="1" id="KW-1133">Transmembrane helix</keyword>
<reference evidence="3 4" key="1">
    <citation type="submission" date="2022-09" db="EMBL/GenBank/DDBJ databases">
        <authorList>
            <person name="Palmer J.M."/>
        </authorList>
    </citation>
    <scope>NUCLEOTIDE SEQUENCE [LARGE SCALE GENOMIC DNA]</scope>
    <source>
        <strain evidence="3 4">DSM 7382</strain>
    </source>
</reference>
<feature type="transmembrane region" description="Helical" evidence="1">
    <location>
        <begin position="194"/>
        <end position="216"/>
    </location>
</feature>
<organism evidence="3 4">
    <name type="scientific">Cerrena zonata</name>
    <dbReference type="NCBI Taxonomy" id="2478898"/>
    <lineage>
        <taxon>Eukaryota</taxon>
        <taxon>Fungi</taxon>
        <taxon>Dikarya</taxon>
        <taxon>Basidiomycota</taxon>
        <taxon>Agaricomycotina</taxon>
        <taxon>Agaricomycetes</taxon>
        <taxon>Polyporales</taxon>
        <taxon>Cerrenaceae</taxon>
        <taxon>Cerrena</taxon>
    </lineage>
</organism>
<feature type="transmembrane region" description="Helical" evidence="1">
    <location>
        <begin position="136"/>
        <end position="155"/>
    </location>
</feature>
<feature type="domain" description="DUF6535" evidence="2">
    <location>
        <begin position="50"/>
        <end position="215"/>
    </location>
</feature>
<evidence type="ECO:0000256" key="1">
    <source>
        <dbReference type="SAM" id="Phobius"/>
    </source>
</evidence>
<keyword evidence="1" id="KW-0472">Membrane</keyword>
<dbReference type="Pfam" id="PF20153">
    <property type="entry name" value="DUF6535"/>
    <property type="match status" value="1"/>
</dbReference>
<evidence type="ECO:0000313" key="3">
    <source>
        <dbReference type="EMBL" id="KAK7678114.1"/>
    </source>
</evidence>
<dbReference type="AlphaFoldDB" id="A0AAW0FIX5"/>